<feature type="compositionally biased region" description="Low complexity" evidence="2">
    <location>
        <begin position="175"/>
        <end position="191"/>
    </location>
</feature>
<dbReference type="PANTHER" id="PTHR15503:SF42">
    <property type="entry name" value="ZINC FINGER, CCHC-TYPE, RETROTRANSPOSON GAG DOMAIN, ASPARTIC PEPTIDASE DOMAIN PROTEIN-RELATED"/>
    <property type="match status" value="1"/>
</dbReference>
<protein>
    <submittedName>
        <fullName evidence="4">Reverse transcriptase domain-containing protein</fullName>
    </submittedName>
</protein>
<feature type="domain" description="CCHC-type" evidence="3">
    <location>
        <begin position="134"/>
        <end position="148"/>
    </location>
</feature>
<reference evidence="4" key="2">
    <citation type="submission" date="2022-01" db="EMBL/GenBank/DDBJ databases">
        <authorList>
            <person name="Yamashiro T."/>
            <person name="Shiraishi A."/>
            <person name="Satake H."/>
            <person name="Nakayama K."/>
        </authorList>
    </citation>
    <scope>NUCLEOTIDE SEQUENCE</scope>
</reference>
<dbReference type="InterPro" id="IPR021109">
    <property type="entry name" value="Peptidase_aspartic_dom_sf"/>
</dbReference>
<dbReference type="InterPro" id="IPR032567">
    <property type="entry name" value="RTL1-rel"/>
</dbReference>
<accession>A0ABQ4XRK3</accession>
<evidence type="ECO:0000259" key="3">
    <source>
        <dbReference type="PROSITE" id="PS50158"/>
    </source>
</evidence>
<dbReference type="SUPFAM" id="SSF56672">
    <property type="entry name" value="DNA/RNA polymerases"/>
    <property type="match status" value="1"/>
</dbReference>
<dbReference type="Gene3D" id="3.30.70.270">
    <property type="match status" value="1"/>
</dbReference>
<keyword evidence="4" id="KW-0695">RNA-directed DNA polymerase</keyword>
<dbReference type="PANTHER" id="PTHR15503">
    <property type="entry name" value="LDOC1 RELATED"/>
    <property type="match status" value="1"/>
</dbReference>
<evidence type="ECO:0000313" key="4">
    <source>
        <dbReference type="EMBL" id="GJS67997.1"/>
    </source>
</evidence>
<comment type="caution">
    <text evidence="4">The sequence shown here is derived from an EMBL/GenBank/DDBJ whole genome shotgun (WGS) entry which is preliminary data.</text>
</comment>
<name>A0ABQ4XRK3_9ASTR</name>
<keyword evidence="5" id="KW-1185">Reference proteome</keyword>
<evidence type="ECO:0000256" key="2">
    <source>
        <dbReference type="SAM" id="MobiDB-lite"/>
    </source>
</evidence>
<feature type="compositionally biased region" description="Basic and acidic residues" evidence="2">
    <location>
        <begin position="161"/>
        <end position="172"/>
    </location>
</feature>
<dbReference type="EMBL" id="BQNB010009759">
    <property type="protein sequence ID" value="GJS67997.1"/>
    <property type="molecule type" value="Genomic_DNA"/>
</dbReference>
<sequence>MERGRHYRVAATLPLSSPPPENVESLKDNIRETMTTIDQGMSVEEIEQVVAQRVANAIEVVAIYETKTNMARKSLSQTEQQECKVAGNANNKRKWEGNHNGQCTIKGGNYKKGGHMTRECRNPTVARNQRTHTCYKCGNLKHFKSKCPIVKFQKRVDKKISTLSERQAENKRKLNNTSKNNQNQQQPNKRQNTGKDYAAGHEEKKHYGGAKPLCPKYDYHHDGPCPPKCNRCNMVGHLEGLPKRAEPKSYKNKLEVLEHMDGEYLKRSFDAIIGMDWLAKYQAVIVCAEKIVRIPWGNETLIIHDDGSNQGNATRLNIISCTKMQKYMQRGFPIFLAHVTTKEVEDKSEKKRLEDVPKVQDFSEVFPEDLSGLPPTRQVKFPIDLVPGAAPVARAPYRLAPFEMKSLSCANLKEYKFVMSYLSIFDLFQEKARALKEHLRITLELLKKRSCMPTFPNVKFWIPKVQFLGHVIDSEGIHVDPAKIESFKDWTSPKAPTEIANF</sequence>
<dbReference type="InterPro" id="IPR043502">
    <property type="entry name" value="DNA/RNA_pol_sf"/>
</dbReference>
<dbReference type="InterPro" id="IPR043128">
    <property type="entry name" value="Rev_trsase/Diguanyl_cyclase"/>
</dbReference>
<dbReference type="PROSITE" id="PS50158">
    <property type="entry name" value="ZF_CCHC"/>
    <property type="match status" value="1"/>
</dbReference>
<dbReference type="GO" id="GO:0003964">
    <property type="term" value="F:RNA-directed DNA polymerase activity"/>
    <property type="evidence" value="ECO:0007669"/>
    <property type="project" value="UniProtKB-KW"/>
</dbReference>
<reference evidence="4" key="1">
    <citation type="journal article" date="2022" name="Int. J. Mol. Sci.">
        <title>Draft Genome of Tanacetum Coccineum: Genomic Comparison of Closely Related Tanacetum-Family Plants.</title>
        <authorList>
            <person name="Yamashiro T."/>
            <person name="Shiraishi A."/>
            <person name="Nakayama K."/>
            <person name="Satake H."/>
        </authorList>
    </citation>
    <scope>NUCLEOTIDE SEQUENCE</scope>
</reference>
<keyword evidence="4" id="KW-0808">Transferase</keyword>
<dbReference type="Proteomes" id="UP001151760">
    <property type="component" value="Unassembled WGS sequence"/>
</dbReference>
<dbReference type="Gene3D" id="2.40.70.10">
    <property type="entry name" value="Acid Proteases"/>
    <property type="match status" value="1"/>
</dbReference>
<dbReference type="InterPro" id="IPR001878">
    <property type="entry name" value="Znf_CCHC"/>
</dbReference>
<gene>
    <name evidence="4" type="ORF">Tco_0682562</name>
</gene>
<dbReference type="Pfam" id="PF08284">
    <property type="entry name" value="RVP_2"/>
    <property type="match status" value="1"/>
</dbReference>
<feature type="region of interest" description="Disordered" evidence="2">
    <location>
        <begin position="161"/>
        <end position="195"/>
    </location>
</feature>
<evidence type="ECO:0000256" key="1">
    <source>
        <dbReference type="PROSITE-ProRule" id="PRU00047"/>
    </source>
</evidence>
<keyword evidence="4" id="KW-0548">Nucleotidyltransferase</keyword>
<keyword evidence="1" id="KW-0479">Metal-binding</keyword>
<keyword evidence="1" id="KW-0863">Zinc-finger</keyword>
<organism evidence="4 5">
    <name type="scientific">Tanacetum coccineum</name>
    <dbReference type="NCBI Taxonomy" id="301880"/>
    <lineage>
        <taxon>Eukaryota</taxon>
        <taxon>Viridiplantae</taxon>
        <taxon>Streptophyta</taxon>
        <taxon>Embryophyta</taxon>
        <taxon>Tracheophyta</taxon>
        <taxon>Spermatophyta</taxon>
        <taxon>Magnoliopsida</taxon>
        <taxon>eudicotyledons</taxon>
        <taxon>Gunneridae</taxon>
        <taxon>Pentapetalae</taxon>
        <taxon>asterids</taxon>
        <taxon>campanulids</taxon>
        <taxon>Asterales</taxon>
        <taxon>Asteraceae</taxon>
        <taxon>Asteroideae</taxon>
        <taxon>Anthemideae</taxon>
        <taxon>Anthemidinae</taxon>
        <taxon>Tanacetum</taxon>
    </lineage>
</organism>
<evidence type="ECO:0000313" key="5">
    <source>
        <dbReference type="Proteomes" id="UP001151760"/>
    </source>
</evidence>
<keyword evidence="1" id="KW-0862">Zinc</keyword>
<dbReference type="Gene3D" id="4.10.60.10">
    <property type="entry name" value="Zinc finger, CCHC-type"/>
    <property type="match status" value="1"/>
</dbReference>
<proteinExistence type="predicted"/>